<feature type="transmembrane region" description="Helical" evidence="2">
    <location>
        <begin position="54"/>
        <end position="76"/>
    </location>
</feature>
<dbReference type="OrthoDB" id="10400282at2759"/>
<dbReference type="EMBL" id="JABEXW010000434">
    <property type="protein sequence ID" value="KAF4963999.1"/>
    <property type="molecule type" value="Genomic_DNA"/>
</dbReference>
<protein>
    <submittedName>
        <fullName evidence="3">Uncharacterized protein</fullName>
    </submittedName>
</protein>
<comment type="caution">
    <text evidence="3">The sequence shown here is derived from an EMBL/GenBank/DDBJ whole genome shotgun (WGS) entry which is preliminary data.</text>
</comment>
<evidence type="ECO:0000256" key="1">
    <source>
        <dbReference type="SAM" id="MobiDB-lite"/>
    </source>
</evidence>
<feature type="compositionally biased region" description="Polar residues" evidence="1">
    <location>
        <begin position="147"/>
        <end position="157"/>
    </location>
</feature>
<reference evidence="3" key="1">
    <citation type="journal article" date="2020" name="BMC Genomics">
        <title>Correction to: Identification and distribution of gene clusters required for synthesis of sphingolipid metabolism inhibitors in diverse species of the filamentous fungus Fusarium.</title>
        <authorList>
            <person name="Kim H.S."/>
            <person name="Lohmar J.M."/>
            <person name="Busman M."/>
            <person name="Brown D.W."/>
            <person name="Naumann T.A."/>
            <person name="Divon H.H."/>
            <person name="Lysoe E."/>
            <person name="Uhlig S."/>
            <person name="Proctor R.H."/>
        </authorList>
    </citation>
    <scope>NUCLEOTIDE SEQUENCE</scope>
    <source>
        <strain evidence="3">NRRL 20472</strain>
    </source>
</reference>
<gene>
    <name evidence="3" type="ORF">FSARC_8049</name>
</gene>
<evidence type="ECO:0000256" key="2">
    <source>
        <dbReference type="SAM" id="Phobius"/>
    </source>
</evidence>
<organism evidence="3 4">
    <name type="scientific">Fusarium sarcochroum</name>
    <dbReference type="NCBI Taxonomy" id="1208366"/>
    <lineage>
        <taxon>Eukaryota</taxon>
        <taxon>Fungi</taxon>
        <taxon>Dikarya</taxon>
        <taxon>Ascomycota</taxon>
        <taxon>Pezizomycotina</taxon>
        <taxon>Sordariomycetes</taxon>
        <taxon>Hypocreomycetidae</taxon>
        <taxon>Hypocreales</taxon>
        <taxon>Nectriaceae</taxon>
        <taxon>Fusarium</taxon>
        <taxon>Fusarium lateritium species complex</taxon>
    </lineage>
</organism>
<name>A0A8H4TU60_9HYPO</name>
<evidence type="ECO:0000313" key="4">
    <source>
        <dbReference type="Proteomes" id="UP000622797"/>
    </source>
</evidence>
<keyword evidence="2" id="KW-0472">Membrane</keyword>
<accession>A0A8H4TU60</accession>
<reference evidence="3" key="2">
    <citation type="submission" date="2020-05" db="EMBL/GenBank/DDBJ databases">
        <authorList>
            <person name="Kim H.-S."/>
            <person name="Proctor R.H."/>
            <person name="Brown D.W."/>
        </authorList>
    </citation>
    <scope>NUCLEOTIDE SEQUENCE</scope>
    <source>
        <strain evidence="3">NRRL 20472</strain>
    </source>
</reference>
<dbReference type="Pfam" id="PF12273">
    <property type="entry name" value="RCR"/>
    <property type="match status" value="1"/>
</dbReference>
<feature type="region of interest" description="Disordered" evidence="1">
    <location>
        <begin position="101"/>
        <end position="157"/>
    </location>
</feature>
<feature type="compositionally biased region" description="Polar residues" evidence="1">
    <location>
        <begin position="105"/>
        <end position="118"/>
    </location>
</feature>
<dbReference type="InterPro" id="IPR020999">
    <property type="entry name" value="Chitin_synth_reg_RCR"/>
</dbReference>
<dbReference type="AlphaFoldDB" id="A0A8H4TU60"/>
<proteinExistence type="predicted"/>
<keyword evidence="2" id="KW-0812">Transmembrane</keyword>
<dbReference type="Proteomes" id="UP000622797">
    <property type="component" value="Unassembled WGS sequence"/>
</dbReference>
<sequence>MVVGARDATSSLVFSRGFDVWVYDYDDNDDHHYRHDDDDDWWDEHRHRRLSREMIAVIVTAVILTIAIVSLVTFCVTRKRRSRCGYHQTVDAAPLMMAPPDMGHQYQSHSSRPPNNAYTAPPMDPGMGYAGAGPDYLPYGEAPRDLSTPSPYSNAQK</sequence>
<evidence type="ECO:0000313" key="3">
    <source>
        <dbReference type="EMBL" id="KAF4963999.1"/>
    </source>
</evidence>
<keyword evidence="4" id="KW-1185">Reference proteome</keyword>
<keyword evidence="2" id="KW-1133">Transmembrane helix</keyword>